<dbReference type="EMBL" id="HG916852">
    <property type="protein sequence ID" value="CDM57691.1"/>
    <property type="molecule type" value="Genomic_DNA"/>
</dbReference>
<dbReference type="Proteomes" id="UP000019443">
    <property type="component" value="Chromosome"/>
</dbReference>
<proteinExistence type="predicted"/>
<dbReference type="RefSeq" id="WP_258579698.1">
    <property type="nucleotide sequence ID" value="NZ_ATTO01000008.1"/>
</dbReference>
<evidence type="ECO:0000313" key="2">
    <source>
        <dbReference type="EMBL" id="CDM57691.1"/>
    </source>
</evidence>
<dbReference type="AlphaFoldDB" id="W6RTQ4"/>
<evidence type="ECO:0000256" key="1">
    <source>
        <dbReference type="SAM" id="Phobius"/>
    </source>
</evidence>
<accession>W6RTQ4</accession>
<dbReference type="KEGG" id="rhl:LPU83_2034"/>
<organism evidence="2 3">
    <name type="scientific">Rhizobium favelukesii</name>
    <dbReference type="NCBI Taxonomy" id="348824"/>
    <lineage>
        <taxon>Bacteria</taxon>
        <taxon>Pseudomonadati</taxon>
        <taxon>Pseudomonadota</taxon>
        <taxon>Alphaproteobacteria</taxon>
        <taxon>Hyphomicrobiales</taxon>
        <taxon>Rhizobiaceae</taxon>
        <taxon>Rhizobium/Agrobacterium group</taxon>
        <taxon>Rhizobium</taxon>
    </lineage>
</organism>
<keyword evidence="1" id="KW-0812">Transmembrane</keyword>
<feature type="transmembrane region" description="Helical" evidence="1">
    <location>
        <begin position="20"/>
        <end position="40"/>
    </location>
</feature>
<name>W6RTQ4_9HYPH</name>
<evidence type="ECO:0000313" key="3">
    <source>
        <dbReference type="Proteomes" id="UP000019443"/>
    </source>
</evidence>
<keyword evidence="1" id="KW-1133">Transmembrane helix</keyword>
<dbReference type="HOGENOM" id="CLU_3275694_0_0_5"/>
<gene>
    <name evidence="2" type="ORF">LPU83_2034</name>
</gene>
<keyword evidence="3" id="KW-1185">Reference proteome</keyword>
<reference evidence="2" key="1">
    <citation type="submission" date="2013-11" db="EMBL/GenBank/DDBJ databases">
        <title>Draft genome sequence of the broad-host-range Rhizobium sp. LPU83 strain, a member of the low-genetic diversity Oregon-like Rhizobium sp. group.</title>
        <authorList>
            <person name="Wibberg D."/>
            <person name="Puehler A."/>
            <person name="Schlueter A."/>
        </authorList>
    </citation>
    <scope>NUCLEOTIDE SEQUENCE [LARGE SCALE GENOMIC DNA]</scope>
    <source>
        <strain evidence="2">LPU83</strain>
    </source>
</reference>
<dbReference type="PATRIC" id="fig|348824.6.peg.2196"/>
<keyword evidence="1" id="KW-0472">Membrane</keyword>
<sequence length="41" mass="4100">MNADAAKAPGWVRNVAAAKFILPAIGSFAITSSGPSALLLT</sequence>
<protein>
    <submittedName>
        <fullName evidence="2">Uncharacterized protein</fullName>
    </submittedName>
</protein>